<name>A0A839DZ65_9PSEU</name>
<dbReference type="EMBL" id="JACGWZ010000002">
    <property type="protein sequence ID" value="MBA8824685.1"/>
    <property type="molecule type" value="Genomic_DNA"/>
</dbReference>
<dbReference type="Proteomes" id="UP000569329">
    <property type="component" value="Unassembled WGS sequence"/>
</dbReference>
<protein>
    <submittedName>
        <fullName evidence="1">Uncharacterized protein</fullName>
    </submittedName>
</protein>
<accession>A0A839DZ65</accession>
<sequence length="39" mass="4438">MAGLVRWLGGMSREMERGRAMMRHPKPREVVVVSGREQG</sequence>
<gene>
    <name evidence="1" type="ORF">FHX42_002032</name>
</gene>
<proteinExistence type="predicted"/>
<keyword evidence="2" id="KW-1185">Reference proteome</keyword>
<evidence type="ECO:0000313" key="2">
    <source>
        <dbReference type="Proteomes" id="UP000569329"/>
    </source>
</evidence>
<comment type="caution">
    <text evidence="1">The sequence shown here is derived from an EMBL/GenBank/DDBJ whole genome shotgun (WGS) entry which is preliminary data.</text>
</comment>
<reference evidence="1 2" key="1">
    <citation type="submission" date="2020-07" db="EMBL/GenBank/DDBJ databases">
        <title>Sequencing the genomes of 1000 actinobacteria strains.</title>
        <authorList>
            <person name="Klenk H.-P."/>
        </authorList>
    </citation>
    <scope>NUCLEOTIDE SEQUENCE [LARGE SCALE GENOMIC DNA]</scope>
    <source>
        <strain evidence="1 2">DSM 45975</strain>
    </source>
</reference>
<organism evidence="1 2">
    <name type="scientific">Halosaccharopolyspora lacisalsi</name>
    <dbReference type="NCBI Taxonomy" id="1000566"/>
    <lineage>
        <taxon>Bacteria</taxon>
        <taxon>Bacillati</taxon>
        <taxon>Actinomycetota</taxon>
        <taxon>Actinomycetes</taxon>
        <taxon>Pseudonocardiales</taxon>
        <taxon>Pseudonocardiaceae</taxon>
        <taxon>Halosaccharopolyspora</taxon>
    </lineage>
</organism>
<dbReference type="AlphaFoldDB" id="A0A839DZ65"/>
<evidence type="ECO:0000313" key="1">
    <source>
        <dbReference type="EMBL" id="MBA8824685.1"/>
    </source>
</evidence>